<dbReference type="Proteomes" id="UP000509702">
    <property type="component" value="Chromosome"/>
</dbReference>
<keyword evidence="3" id="KW-1185">Reference proteome</keyword>
<accession>A0A6N1ANZ7</accession>
<protein>
    <submittedName>
        <fullName evidence="2">Uncharacterized protein</fullName>
    </submittedName>
</protein>
<feature type="chain" id="PRO_5028955920" evidence="1">
    <location>
        <begin position="24"/>
        <end position="147"/>
    </location>
</feature>
<gene>
    <name evidence="2" type="ORF">HUE56_09425</name>
</gene>
<dbReference type="KEGG" id="aoz:HUE56_09425"/>
<sequence length="147" mass="15318">MTALPAMLRAASAAFLLAGPAVAGLGSFLVPIPPALAAQPAVAESGPFVPGFTDVPVMPGLATAESEPLVFDKPGGRIVQAVLSGEVPRQAVLAFYDQTLPQLGWRRTADRVFVREGEELRLEFPKPAGQGAGQKAATAVRFTLTPR</sequence>
<name>A0A6N1ANZ7_9PROT</name>
<keyword evidence="1" id="KW-0732">Signal</keyword>
<dbReference type="EMBL" id="CP054619">
    <property type="protein sequence ID" value="QKS50764.1"/>
    <property type="molecule type" value="Genomic_DNA"/>
</dbReference>
<dbReference type="RefSeq" id="WP_149201674.1">
    <property type="nucleotide sequence ID" value="NZ_CP054619.1"/>
</dbReference>
<proteinExistence type="predicted"/>
<reference evidence="2 3" key="1">
    <citation type="submission" date="2020-06" db="EMBL/GenBank/DDBJ databases">
        <title>Complete genome of Azosprillum oryzae KACC14407.</title>
        <authorList>
            <person name="Kim M."/>
            <person name="Park Y.-J."/>
            <person name="Shin J.-H."/>
        </authorList>
    </citation>
    <scope>NUCLEOTIDE SEQUENCE [LARGE SCALE GENOMIC DNA]</scope>
    <source>
        <strain evidence="2 3">KACC 14407</strain>
    </source>
</reference>
<evidence type="ECO:0000256" key="1">
    <source>
        <dbReference type="SAM" id="SignalP"/>
    </source>
</evidence>
<dbReference type="OrthoDB" id="14876at2"/>
<feature type="signal peptide" evidence="1">
    <location>
        <begin position="1"/>
        <end position="23"/>
    </location>
</feature>
<dbReference type="AlphaFoldDB" id="A0A6N1ANZ7"/>
<evidence type="ECO:0000313" key="2">
    <source>
        <dbReference type="EMBL" id="QKS50764.1"/>
    </source>
</evidence>
<evidence type="ECO:0000313" key="3">
    <source>
        <dbReference type="Proteomes" id="UP000509702"/>
    </source>
</evidence>
<organism evidence="2 3">
    <name type="scientific">Azospirillum oryzae</name>
    <dbReference type="NCBI Taxonomy" id="286727"/>
    <lineage>
        <taxon>Bacteria</taxon>
        <taxon>Pseudomonadati</taxon>
        <taxon>Pseudomonadota</taxon>
        <taxon>Alphaproteobacteria</taxon>
        <taxon>Rhodospirillales</taxon>
        <taxon>Azospirillaceae</taxon>
        <taxon>Azospirillum</taxon>
    </lineage>
</organism>